<accession>A0A4Y2GK05</accession>
<feature type="region of interest" description="Disordered" evidence="1">
    <location>
        <begin position="38"/>
        <end position="67"/>
    </location>
</feature>
<dbReference type="EMBL" id="BGPR01254889">
    <property type="protein sequence ID" value="GBM53691.1"/>
    <property type="molecule type" value="Genomic_DNA"/>
</dbReference>
<dbReference type="AlphaFoldDB" id="A0A4Y2GK05"/>
<sequence>QCGEDLSGDKEPSCAISSIFSRFNRTKIPEHLVHLKIEERITNGETKEEYDESKPLDSPHPDGTFRK</sequence>
<reference evidence="2 3" key="1">
    <citation type="journal article" date="2019" name="Sci. Rep.">
        <title>Orb-weaving spider Araneus ventricosus genome elucidates the spidroin gene catalogue.</title>
        <authorList>
            <person name="Kono N."/>
            <person name="Nakamura H."/>
            <person name="Ohtoshi R."/>
            <person name="Moran D.A.P."/>
            <person name="Shinohara A."/>
            <person name="Yoshida Y."/>
            <person name="Fujiwara M."/>
            <person name="Mori M."/>
            <person name="Tomita M."/>
            <person name="Arakawa K."/>
        </authorList>
    </citation>
    <scope>NUCLEOTIDE SEQUENCE [LARGE SCALE GENOMIC DNA]</scope>
</reference>
<comment type="caution">
    <text evidence="2">The sequence shown here is derived from an EMBL/GenBank/DDBJ whole genome shotgun (WGS) entry which is preliminary data.</text>
</comment>
<feature type="non-terminal residue" evidence="2">
    <location>
        <position position="1"/>
    </location>
</feature>
<keyword evidence="3" id="KW-1185">Reference proteome</keyword>
<protein>
    <submittedName>
        <fullName evidence="2">Uncharacterized protein</fullName>
    </submittedName>
</protein>
<gene>
    <name evidence="2" type="ORF">AVEN_12170_1</name>
</gene>
<organism evidence="2 3">
    <name type="scientific">Araneus ventricosus</name>
    <name type="common">Orbweaver spider</name>
    <name type="synonym">Epeira ventricosa</name>
    <dbReference type="NCBI Taxonomy" id="182803"/>
    <lineage>
        <taxon>Eukaryota</taxon>
        <taxon>Metazoa</taxon>
        <taxon>Ecdysozoa</taxon>
        <taxon>Arthropoda</taxon>
        <taxon>Chelicerata</taxon>
        <taxon>Arachnida</taxon>
        <taxon>Araneae</taxon>
        <taxon>Araneomorphae</taxon>
        <taxon>Entelegynae</taxon>
        <taxon>Araneoidea</taxon>
        <taxon>Araneidae</taxon>
        <taxon>Araneus</taxon>
    </lineage>
</organism>
<dbReference type="Proteomes" id="UP000499080">
    <property type="component" value="Unassembled WGS sequence"/>
</dbReference>
<name>A0A4Y2GK05_ARAVE</name>
<evidence type="ECO:0000313" key="3">
    <source>
        <dbReference type="Proteomes" id="UP000499080"/>
    </source>
</evidence>
<evidence type="ECO:0000256" key="1">
    <source>
        <dbReference type="SAM" id="MobiDB-lite"/>
    </source>
</evidence>
<evidence type="ECO:0000313" key="2">
    <source>
        <dbReference type="EMBL" id="GBM53691.1"/>
    </source>
</evidence>
<proteinExistence type="predicted"/>